<evidence type="ECO:0000256" key="1">
    <source>
        <dbReference type="SAM" id="Phobius"/>
    </source>
</evidence>
<name>A0A6N3BNM5_STROR</name>
<sequence length="32" mass="3858">MQIYFIYSIFFLLSLVVLAYLIKLLIAHLKRN</sequence>
<keyword evidence="1" id="KW-0472">Membrane</keyword>
<gene>
    <name evidence="2" type="ORF">SRLFYP117_00944</name>
</gene>
<keyword evidence="1" id="KW-1133">Transmembrane helix</keyword>
<feature type="transmembrane region" description="Helical" evidence="1">
    <location>
        <begin position="6"/>
        <end position="26"/>
    </location>
</feature>
<keyword evidence="1" id="KW-0812">Transmembrane</keyword>
<proteinExistence type="predicted"/>
<dbReference type="EMBL" id="CACRUL010000014">
    <property type="protein sequence ID" value="VYU06330.1"/>
    <property type="molecule type" value="Genomic_DNA"/>
</dbReference>
<evidence type="ECO:0000313" key="2">
    <source>
        <dbReference type="EMBL" id="VYU06330.1"/>
    </source>
</evidence>
<organism evidence="2">
    <name type="scientific">Streptococcus oralis</name>
    <dbReference type="NCBI Taxonomy" id="1303"/>
    <lineage>
        <taxon>Bacteria</taxon>
        <taxon>Bacillati</taxon>
        <taxon>Bacillota</taxon>
        <taxon>Bacilli</taxon>
        <taxon>Lactobacillales</taxon>
        <taxon>Streptococcaceae</taxon>
        <taxon>Streptococcus</taxon>
    </lineage>
</organism>
<accession>A0A6N3BNM5</accession>
<reference evidence="2" key="1">
    <citation type="submission" date="2019-11" db="EMBL/GenBank/DDBJ databases">
        <authorList>
            <person name="Feng L."/>
        </authorList>
    </citation>
    <scope>NUCLEOTIDE SEQUENCE</scope>
    <source>
        <strain evidence="2">SrubneriLFYP117</strain>
    </source>
</reference>
<dbReference type="AlphaFoldDB" id="A0A6N3BNM5"/>
<protein>
    <submittedName>
        <fullName evidence="2">Uncharacterized protein</fullName>
    </submittedName>
</protein>